<accession>A0A5C7B5W7</accession>
<dbReference type="EMBL" id="VOSB01000040">
    <property type="protein sequence ID" value="TXE15322.1"/>
    <property type="molecule type" value="Genomic_DNA"/>
</dbReference>
<name>A0A5C7B5W7_9FLAO</name>
<dbReference type="Proteomes" id="UP000321938">
    <property type="component" value="Unassembled WGS sequence"/>
</dbReference>
<dbReference type="STRING" id="1123037.GCA_000425305_03499"/>
<feature type="chain" id="PRO_5022698599" evidence="1">
    <location>
        <begin position="20"/>
        <end position="1454"/>
    </location>
</feature>
<dbReference type="InterPro" id="IPR026341">
    <property type="entry name" value="T9SS_type_B"/>
</dbReference>
<dbReference type="Gene3D" id="2.60.40.10">
    <property type="entry name" value="Immunoglobulins"/>
    <property type="match status" value="1"/>
</dbReference>
<dbReference type="InterPro" id="IPR000601">
    <property type="entry name" value="PKD_dom"/>
</dbReference>
<dbReference type="SMART" id="SM00089">
    <property type="entry name" value="PKD"/>
    <property type="match status" value="1"/>
</dbReference>
<reference evidence="3 4" key="1">
    <citation type="submission" date="2019-08" db="EMBL/GenBank/DDBJ databases">
        <title>Genome of Psychroserpens burtonensis ACAM 167.</title>
        <authorList>
            <person name="Bowman J.P."/>
        </authorList>
    </citation>
    <scope>NUCLEOTIDE SEQUENCE [LARGE SCALE GENOMIC DNA]</scope>
    <source>
        <strain evidence="3 4">ACAM 167</strain>
    </source>
</reference>
<gene>
    <name evidence="3" type="ORF">ES692_17235</name>
</gene>
<comment type="caution">
    <text evidence="3">The sequence shown here is derived from an EMBL/GenBank/DDBJ whole genome shotgun (WGS) entry which is preliminary data.</text>
</comment>
<dbReference type="InterPro" id="IPR035986">
    <property type="entry name" value="PKD_dom_sf"/>
</dbReference>
<feature type="domain" description="PKD" evidence="2">
    <location>
        <begin position="393"/>
        <end position="443"/>
    </location>
</feature>
<evidence type="ECO:0000259" key="2">
    <source>
        <dbReference type="PROSITE" id="PS50093"/>
    </source>
</evidence>
<evidence type="ECO:0000313" key="3">
    <source>
        <dbReference type="EMBL" id="TXE15322.1"/>
    </source>
</evidence>
<dbReference type="Pfam" id="PF13585">
    <property type="entry name" value="CHU_C"/>
    <property type="match status" value="1"/>
</dbReference>
<dbReference type="SUPFAM" id="SSF49299">
    <property type="entry name" value="PKD domain"/>
    <property type="match status" value="1"/>
</dbReference>
<evidence type="ECO:0000256" key="1">
    <source>
        <dbReference type="SAM" id="SignalP"/>
    </source>
</evidence>
<feature type="signal peptide" evidence="1">
    <location>
        <begin position="1"/>
        <end position="19"/>
    </location>
</feature>
<dbReference type="RefSeq" id="WP_147232152.1">
    <property type="nucleotide sequence ID" value="NZ_VOSB01000040.1"/>
</dbReference>
<dbReference type="CDD" id="cd00146">
    <property type="entry name" value="PKD"/>
    <property type="match status" value="1"/>
</dbReference>
<proteinExistence type="predicted"/>
<dbReference type="InterPro" id="IPR013783">
    <property type="entry name" value="Ig-like_fold"/>
</dbReference>
<dbReference type="OrthoDB" id="9765926at2"/>
<dbReference type="InterPro" id="IPR022409">
    <property type="entry name" value="PKD/Chitinase_dom"/>
</dbReference>
<keyword evidence="1" id="KW-0732">Signal</keyword>
<dbReference type="PROSITE" id="PS50093">
    <property type="entry name" value="PKD"/>
    <property type="match status" value="1"/>
</dbReference>
<dbReference type="SUPFAM" id="SSF75011">
    <property type="entry name" value="3-carboxy-cis,cis-mucoante lactonizing enzyme"/>
    <property type="match status" value="1"/>
</dbReference>
<dbReference type="Pfam" id="PF18911">
    <property type="entry name" value="PKD_4"/>
    <property type="match status" value="1"/>
</dbReference>
<keyword evidence="4" id="KW-1185">Reference proteome</keyword>
<sequence>MLKRFIFFVILLISLQNYAQGEANIWYFGDNAGLDFNSGAPLPLFDGELITNEGCATISNPLGELLFYTDGVTVWNRNHDIMLNGTDLNGNISSTNSAIIVPKPENSNIYYIFTTDEAAGPAGLQYSEVDISLDGGLGGITANKNIVMFSPITEKITAIKNEILNEYWLVTHKWQSSEFLSYRISSLGIDLVPTVSDAGSYVGGNLQETIGQIKISPDGTKLAVARDIELSEAQLFDFDITTGSVSNPLTILSYIPSTIPVYGVEFSPNSKVLYVSVAYTGVIQFNLEAGSPSGIVNSALAISSELELNYSLQLASDGKIYVAKFNEFFMDVIDSPNTVGLGCNYLFEELYLGGRKCRIGLPPFIQSFFQIGFEVDDVCFGEITQFNANISQPYDSLLWDFGDMVTSTDENPTHTYTSPGIYNVQLTVTVGTDTSSETKEVIIYEQPIANQPNDIVICDDNNDGFYAYDLTSRDIEVLNGQSNTTFDIVYFASMDDYDNNLAISNPNAYINANAYTTETIIASIRNTLNTSCESMTTFNISLFDSPTPSQNVPDLSYCDNESVGSDTDGVISFDLTENETTILNGQSNAAYSVNYYTNAAYTNEITSPENYQNTNTQETIYIRVVNNSNQDCVAETTFQINILELPTVTPITNLSQCDDDLDGFTAFNLNEVITEITANSANENVTFYETQLEAETATNTITAIENYTNQTASSDTVWARIENNEGCFRTSQVNLQVSTTQIPNTFTRDFYTCDNDLDGNNTNGITFFDFSTVTTDIEALFPAGQQLIITYYQSEQDALSESNAILDPSNYENVNSPFTQDIYIRVDSAINNDCLGLGNHITLHVEPLPINNGPIIIEQCDIANDGVESIDTSTINDQLLQGQTNVALSFTDANGVVLSSPLPNPFITGSQSINVTMTNTASQDPNGACEISTTIDIIIDAGVVAYPVNELAVCDDDNDGLFAFDTSAIDNTIRNGQTGAIITYRDENDTALPSPLPNPLVIDTQSIIAKIENPSNALCFDETVIEFIVSAQPVAYEVQDDIICDDISNDGEYEFNLTNYNSSVLNDQIQANYNIFYFTSESNANSNSNPLPDNYVSTSPSEELFVRIENTENPLCYDVTSFFIGVSYQPIANQPSQISICDDASNDGVESVDVSVQNETILNGQSNVDNSVTYHVTQLDADDNNNPLPTVFTTTENPQTIFVRVENVNNSSCFDTTFFEIIVNEQPVLDMEDQWPICEGDSVDLIADEGYDYYTWSTGETTRTITVVDEGTYTVNVSNVYGDVVCETSKTVQVAQSNIAIITNIETIDWTQSDNVISVFVSGDGDYEYSLDGINYQDSNEFTNLNIDEYTIYVRDKNGCGITTDDVYLLYYPKFFTPNSDGYHDYWQLINSEKEPRNTIFIYDRYGKLITQLSPTGIGWDGTLNGNPLPTNDYWFTLVRQNGKEYRGHFTLKR</sequence>
<evidence type="ECO:0000313" key="4">
    <source>
        <dbReference type="Proteomes" id="UP000321938"/>
    </source>
</evidence>
<organism evidence="3 4">
    <name type="scientific">Psychroserpens burtonensis</name>
    <dbReference type="NCBI Taxonomy" id="49278"/>
    <lineage>
        <taxon>Bacteria</taxon>
        <taxon>Pseudomonadati</taxon>
        <taxon>Bacteroidota</taxon>
        <taxon>Flavobacteriia</taxon>
        <taxon>Flavobacteriales</taxon>
        <taxon>Flavobacteriaceae</taxon>
        <taxon>Psychroserpens</taxon>
    </lineage>
</organism>
<protein>
    <submittedName>
        <fullName evidence="3">T9SS type B sorting domain-containing protein</fullName>
    </submittedName>
</protein>
<dbReference type="NCBIfam" id="TIGR04131">
    <property type="entry name" value="Bac_Flav_CTERM"/>
    <property type="match status" value="1"/>
</dbReference>